<protein>
    <submittedName>
        <fullName evidence="1">Uncharacterized protein</fullName>
    </submittedName>
</protein>
<evidence type="ECO:0000313" key="2">
    <source>
        <dbReference type="Proteomes" id="UP001152622"/>
    </source>
</evidence>
<dbReference type="PROSITE" id="PS51257">
    <property type="entry name" value="PROKAR_LIPOPROTEIN"/>
    <property type="match status" value="1"/>
</dbReference>
<keyword evidence="2" id="KW-1185">Reference proteome</keyword>
<dbReference type="AlphaFoldDB" id="A0A9Q1IR26"/>
<gene>
    <name evidence="1" type="ORF">SKAU_G00229490</name>
</gene>
<accession>A0A9Q1IR26</accession>
<organism evidence="1 2">
    <name type="scientific">Synaphobranchus kaupii</name>
    <name type="common">Kaup's arrowtooth eel</name>
    <dbReference type="NCBI Taxonomy" id="118154"/>
    <lineage>
        <taxon>Eukaryota</taxon>
        <taxon>Metazoa</taxon>
        <taxon>Chordata</taxon>
        <taxon>Craniata</taxon>
        <taxon>Vertebrata</taxon>
        <taxon>Euteleostomi</taxon>
        <taxon>Actinopterygii</taxon>
        <taxon>Neopterygii</taxon>
        <taxon>Teleostei</taxon>
        <taxon>Anguilliformes</taxon>
        <taxon>Synaphobranchidae</taxon>
        <taxon>Synaphobranchus</taxon>
    </lineage>
</organism>
<dbReference type="Proteomes" id="UP001152622">
    <property type="component" value="Chromosome 8"/>
</dbReference>
<reference evidence="1" key="1">
    <citation type="journal article" date="2023" name="Science">
        <title>Genome structures resolve the early diversification of teleost fishes.</title>
        <authorList>
            <person name="Parey E."/>
            <person name="Louis A."/>
            <person name="Montfort J."/>
            <person name="Bouchez O."/>
            <person name="Roques C."/>
            <person name="Iampietro C."/>
            <person name="Lluch J."/>
            <person name="Castinel A."/>
            <person name="Donnadieu C."/>
            <person name="Desvignes T."/>
            <person name="Floi Bucao C."/>
            <person name="Jouanno E."/>
            <person name="Wen M."/>
            <person name="Mejri S."/>
            <person name="Dirks R."/>
            <person name="Jansen H."/>
            <person name="Henkel C."/>
            <person name="Chen W.J."/>
            <person name="Zahm M."/>
            <person name="Cabau C."/>
            <person name="Klopp C."/>
            <person name="Thompson A.W."/>
            <person name="Robinson-Rechavi M."/>
            <person name="Braasch I."/>
            <person name="Lecointre G."/>
            <person name="Bobe J."/>
            <person name="Postlethwait J.H."/>
            <person name="Berthelot C."/>
            <person name="Roest Crollius H."/>
            <person name="Guiguen Y."/>
        </authorList>
    </citation>
    <scope>NUCLEOTIDE SEQUENCE</scope>
    <source>
        <strain evidence="1">WJC10195</strain>
    </source>
</reference>
<evidence type="ECO:0000313" key="1">
    <source>
        <dbReference type="EMBL" id="KAJ8351473.1"/>
    </source>
</evidence>
<proteinExistence type="predicted"/>
<comment type="caution">
    <text evidence="1">The sequence shown here is derived from an EMBL/GenBank/DDBJ whole genome shotgun (WGS) entry which is preliminary data.</text>
</comment>
<name>A0A9Q1IR26_SYNKA</name>
<dbReference type="EMBL" id="JAINUF010000008">
    <property type="protein sequence ID" value="KAJ8351473.1"/>
    <property type="molecule type" value="Genomic_DNA"/>
</dbReference>
<sequence length="132" mass="13874">MHKPIQTQRAGGGRSQAPNPVTVTLAGCVSREGSEAVSRSRILGYTAITQPAAGAVRARKSPRSRNKRRGVLICLKALSPNSSNSAERRYGALRDRAHGTAGGSHAAINRRLAHHEPVTGQAAGATDEFLGK</sequence>